<dbReference type="EMBL" id="JAUSVV010000002">
    <property type="protein sequence ID" value="MDQ0441668.1"/>
    <property type="molecule type" value="Genomic_DNA"/>
</dbReference>
<dbReference type="SUPFAM" id="SSF47226">
    <property type="entry name" value="Histidine-containing phosphotransfer domain, HPT domain"/>
    <property type="match status" value="1"/>
</dbReference>
<dbReference type="InterPro" id="IPR008207">
    <property type="entry name" value="Sig_transdc_His_kin_Hpt_dom"/>
</dbReference>
<evidence type="ECO:0000313" key="4">
    <source>
        <dbReference type="Proteomes" id="UP001236369"/>
    </source>
</evidence>
<comment type="caution">
    <text evidence="3">The sequence shown here is derived from an EMBL/GenBank/DDBJ whole genome shotgun (WGS) entry which is preliminary data.</text>
</comment>
<gene>
    <name evidence="3" type="ORF">QO016_001151</name>
</gene>
<evidence type="ECO:0000256" key="1">
    <source>
        <dbReference type="ARBA" id="ARBA00023012"/>
    </source>
</evidence>
<proteinExistence type="predicted"/>
<evidence type="ECO:0000313" key="3">
    <source>
        <dbReference type="EMBL" id="MDQ0441668.1"/>
    </source>
</evidence>
<sequence>MSTITLVNVSTLDDLGDTIGRDRLNRLVERFAAALGDAFTGEERSAADLGREAHTLVSMAGMLGCDALCAACRALEYGAKQGGDVAPLLAEARRLRDETLEALAVGGEGRASQSA</sequence>
<keyword evidence="4" id="KW-1185">Reference proteome</keyword>
<dbReference type="Gene3D" id="1.20.120.160">
    <property type="entry name" value="HPT domain"/>
    <property type="match status" value="1"/>
</dbReference>
<feature type="domain" description="HPt" evidence="2">
    <location>
        <begin position="25"/>
        <end position="98"/>
    </location>
</feature>
<name>A0ABU0HH67_9HYPH</name>
<accession>A0ABU0HH67</accession>
<reference evidence="3 4" key="1">
    <citation type="submission" date="2023-07" db="EMBL/GenBank/DDBJ databases">
        <title>Genomic Encyclopedia of Type Strains, Phase IV (KMG-IV): sequencing the most valuable type-strain genomes for metagenomic binning, comparative biology and taxonomic classification.</title>
        <authorList>
            <person name="Goeker M."/>
        </authorList>
    </citation>
    <scope>NUCLEOTIDE SEQUENCE [LARGE SCALE GENOMIC DNA]</scope>
    <source>
        <strain evidence="3 4">DSM 19562</strain>
    </source>
</reference>
<dbReference type="InterPro" id="IPR036641">
    <property type="entry name" value="HPT_dom_sf"/>
</dbReference>
<organism evidence="3 4">
    <name type="scientific">Methylobacterium persicinum</name>
    <dbReference type="NCBI Taxonomy" id="374426"/>
    <lineage>
        <taxon>Bacteria</taxon>
        <taxon>Pseudomonadati</taxon>
        <taxon>Pseudomonadota</taxon>
        <taxon>Alphaproteobacteria</taxon>
        <taxon>Hyphomicrobiales</taxon>
        <taxon>Methylobacteriaceae</taxon>
        <taxon>Methylobacterium</taxon>
    </lineage>
</organism>
<keyword evidence="1" id="KW-0902">Two-component regulatory system</keyword>
<dbReference type="Proteomes" id="UP001236369">
    <property type="component" value="Unassembled WGS sequence"/>
</dbReference>
<dbReference type="RefSeq" id="WP_238250266.1">
    <property type="nucleotide sequence ID" value="NZ_BPQX01000037.1"/>
</dbReference>
<protein>
    <submittedName>
        <fullName evidence="3">HPt (Histidine-containing phosphotransfer) domain-containing protein</fullName>
    </submittedName>
</protein>
<evidence type="ECO:0000259" key="2">
    <source>
        <dbReference type="Pfam" id="PF01627"/>
    </source>
</evidence>
<dbReference type="Pfam" id="PF01627">
    <property type="entry name" value="Hpt"/>
    <property type="match status" value="1"/>
</dbReference>